<dbReference type="InterPro" id="IPR027417">
    <property type="entry name" value="P-loop_NTPase"/>
</dbReference>
<dbReference type="Gene3D" id="3.40.50.300">
    <property type="entry name" value="P-loop containing nucleotide triphosphate hydrolases"/>
    <property type="match status" value="1"/>
</dbReference>
<sequence length="269" mass="30230">MQVISFMAIKGGVGKTTMAFQFAKYLQENNKSTLLIDLDSQKSLTGTFETKDFNFKDKHNISEILSNPQIGIIATTVEKNIDVIPSTSNLEEIADNLATKPNKELLLFMWFVKNSKELNQKYDYIILDLPPAWNLLTKNGVAVADKVISPMEPSRFGYESHTKVLQSVSTLKNEVVDPVSGKSYVSAKIYFLGNRVKHNTNSSKEFLEALKNINDVIGIVPEKEAINTSMLLKKGIFDYLEEIGQTHTQNKFIASLKKVFNQIETKGIE</sequence>
<dbReference type="PANTHER" id="PTHR13696">
    <property type="entry name" value="P-LOOP CONTAINING NUCLEOSIDE TRIPHOSPHATE HYDROLASE"/>
    <property type="match status" value="1"/>
</dbReference>
<evidence type="ECO:0000313" key="3">
    <source>
        <dbReference type="Proteomes" id="UP000054230"/>
    </source>
</evidence>
<dbReference type="Pfam" id="PF13614">
    <property type="entry name" value="AAA_31"/>
    <property type="match status" value="1"/>
</dbReference>
<gene>
    <name evidence="2" type="ORF">LMG8520_2679</name>
</gene>
<dbReference type="CDD" id="cd02042">
    <property type="entry name" value="ParAB_family"/>
    <property type="match status" value="1"/>
</dbReference>
<proteinExistence type="predicted"/>
<feature type="domain" description="AAA" evidence="1">
    <location>
        <begin position="1"/>
        <end position="174"/>
    </location>
</feature>
<reference evidence="3" key="1">
    <citation type="submission" date="2015-10" db="EMBL/GenBank/DDBJ databases">
        <title>Draft Genome Sequences of 11 Lactococcus lactis subspecies cremoris strains.</title>
        <authorList>
            <person name="Wels M."/>
            <person name="Backus L."/>
            <person name="Boekhorst J."/>
            <person name="Dijkstra A."/>
            <person name="Beerthuizen M."/>
            <person name="Kelly W."/>
            <person name="Siezen R."/>
            <person name="Bachmann H."/>
            <person name="Van Hijum S."/>
        </authorList>
    </citation>
    <scope>NUCLEOTIDE SEQUENCE [LARGE SCALE GENOMIC DNA]</scope>
    <source>
        <strain evidence="3">LMG8520</strain>
    </source>
</reference>
<organism evidence="2 3">
    <name type="scientific">Lactococcus lactis subsp. lactis</name>
    <name type="common">Streptococcus lactis</name>
    <dbReference type="NCBI Taxonomy" id="1360"/>
    <lineage>
        <taxon>Bacteria</taxon>
        <taxon>Bacillati</taxon>
        <taxon>Bacillota</taxon>
        <taxon>Bacilli</taxon>
        <taxon>Lactobacillales</taxon>
        <taxon>Streptococcaceae</taxon>
        <taxon>Lactococcus</taxon>
    </lineage>
</organism>
<dbReference type="RefSeq" id="WP_058210668.1">
    <property type="nucleotide sequence ID" value="NZ_LKLP01000132.1"/>
</dbReference>
<dbReference type="SUPFAM" id="SSF52540">
    <property type="entry name" value="P-loop containing nucleoside triphosphate hydrolases"/>
    <property type="match status" value="1"/>
</dbReference>
<comment type="caution">
    <text evidence="2">The sequence shown here is derived from an EMBL/GenBank/DDBJ whole genome shotgun (WGS) entry which is preliminary data.</text>
</comment>
<name>A0A0V8CUF1_LACLL</name>
<dbReference type="InterPro" id="IPR050678">
    <property type="entry name" value="DNA_Partitioning_ATPase"/>
</dbReference>
<accession>A0A0V8CUF1</accession>
<dbReference type="PATRIC" id="fig|1360.106.peg.2396"/>
<dbReference type="PANTHER" id="PTHR13696:SF52">
    <property type="entry name" value="PARA FAMILY PROTEIN CT_582"/>
    <property type="match status" value="1"/>
</dbReference>
<dbReference type="InterPro" id="IPR025669">
    <property type="entry name" value="AAA_dom"/>
</dbReference>
<dbReference type="Proteomes" id="UP000054230">
    <property type="component" value="Unassembled WGS sequence"/>
</dbReference>
<protein>
    <submittedName>
        <fullName evidence="2">Chromosome (Plasmid) partitioning protein ParA / Sporulation initiation inhibitor protein Soj</fullName>
    </submittedName>
</protein>
<dbReference type="AlphaFoldDB" id="A0A0V8CUF1"/>
<dbReference type="EMBL" id="LKLP01000132">
    <property type="protein sequence ID" value="KSU04974.1"/>
    <property type="molecule type" value="Genomic_DNA"/>
</dbReference>
<evidence type="ECO:0000313" key="2">
    <source>
        <dbReference type="EMBL" id="KSU04974.1"/>
    </source>
</evidence>
<evidence type="ECO:0000259" key="1">
    <source>
        <dbReference type="Pfam" id="PF13614"/>
    </source>
</evidence>